<feature type="domain" description="Fibronectin type-III" evidence="3">
    <location>
        <begin position="119"/>
        <end position="211"/>
    </location>
</feature>
<dbReference type="InterPro" id="IPR013783">
    <property type="entry name" value="Ig-like_fold"/>
</dbReference>
<accession>A0A1I2YJ26</accession>
<dbReference type="GO" id="GO:0016798">
    <property type="term" value="F:hydrolase activity, acting on glycosyl bonds"/>
    <property type="evidence" value="ECO:0007669"/>
    <property type="project" value="UniProtKB-KW"/>
</dbReference>
<organism evidence="4 5">
    <name type="scientific">Streptomyces mirabilis</name>
    <dbReference type="NCBI Taxonomy" id="68239"/>
    <lineage>
        <taxon>Bacteria</taxon>
        <taxon>Bacillati</taxon>
        <taxon>Actinomycetota</taxon>
        <taxon>Actinomycetes</taxon>
        <taxon>Kitasatosporales</taxon>
        <taxon>Streptomycetaceae</taxon>
        <taxon>Streptomyces</taxon>
    </lineage>
</organism>
<dbReference type="Gene3D" id="2.60.40.10">
    <property type="entry name" value="Immunoglobulins"/>
    <property type="match status" value="3"/>
</dbReference>
<feature type="non-terminal residue" evidence="4">
    <location>
        <position position="1"/>
    </location>
</feature>
<dbReference type="Proteomes" id="UP000181942">
    <property type="component" value="Unassembled WGS sequence"/>
</dbReference>
<dbReference type="CDD" id="cd00063">
    <property type="entry name" value="FN3"/>
    <property type="match status" value="1"/>
</dbReference>
<dbReference type="GO" id="GO:0000272">
    <property type="term" value="P:polysaccharide catabolic process"/>
    <property type="evidence" value="ECO:0007669"/>
    <property type="project" value="UniProtKB-KW"/>
</dbReference>
<dbReference type="AlphaFoldDB" id="A0A1I2YJ26"/>
<proteinExistence type="predicted"/>
<dbReference type="InterPro" id="IPR036116">
    <property type="entry name" value="FN3_sf"/>
</dbReference>
<evidence type="ECO:0000313" key="4">
    <source>
        <dbReference type="EMBL" id="SFH25550.1"/>
    </source>
</evidence>
<keyword evidence="2" id="KW-0119">Carbohydrate metabolism</keyword>
<keyword evidence="2" id="KW-0624">Polysaccharide degradation</keyword>
<sequence length="406" mass="41755">VRAYDKAGNESAGTADQAVTTVDRTPTAAPAGLGAKVSTGSVALGWNKVSGAAAYRVYRASAPQGPFQQLVSSVSDASYRDTSADIHQRQYYRVTALDPVGNESVPSATADTGAPDTLAPGQVTGLTAEGTTAGNALRWNAPSDDVEHYELWAAPEGQSDPDGPDLVLGTSFNDFRATAGTAVTYTVQAVDAYGNTSPVSEAVTATRPAPGDAAAPTGVTVTPHDSGTELTWAFSADGAVYGTRVYRRTDASAAWNRVGSPNATLFSDTGAPAGRASYYVVVLDAQGRESAPSDVVSLDRVTPATSTAPLPPLLALSTPYTECTANDCAGHGGPGQAATVTMTRPAGDDRVIGGYQWRVIGGTYAQTTNGSLTWTPPTSGTYIVEVASMDVYGRVGPSTRLTFKVA</sequence>
<keyword evidence="1" id="KW-0326">Glycosidase</keyword>
<keyword evidence="1" id="KW-0378">Hydrolase</keyword>
<name>A0A1I2YJ26_9ACTN</name>
<gene>
    <name evidence="4" type="ORF">SAMN02787118_1851</name>
</gene>
<dbReference type="SUPFAM" id="SSF49265">
    <property type="entry name" value="Fibronectin type III"/>
    <property type="match status" value="2"/>
</dbReference>
<protein>
    <recommendedName>
        <fullName evidence="3">Fibronectin type-III domain-containing protein</fullName>
    </recommendedName>
</protein>
<evidence type="ECO:0000259" key="3">
    <source>
        <dbReference type="PROSITE" id="PS50853"/>
    </source>
</evidence>
<evidence type="ECO:0000256" key="2">
    <source>
        <dbReference type="ARBA" id="ARBA00023326"/>
    </source>
</evidence>
<reference evidence="4 5" key="1">
    <citation type="submission" date="2016-10" db="EMBL/GenBank/DDBJ databases">
        <authorList>
            <person name="de Groot N.N."/>
        </authorList>
    </citation>
    <scope>NUCLEOTIDE SEQUENCE [LARGE SCALE GENOMIC DNA]</scope>
    <source>
        <strain evidence="4 5">OK461</strain>
    </source>
</reference>
<dbReference type="EMBL" id="FONR01000085">
    <property type="protein sequence ID" value="SFH25550.1"/>
    <property type="molecule type" value="Genomic_DNA"/>
</dbReference>
<dbReference type="RefSeq" id="WP_369679726.1">
    <property type="nucleotide sequence ID" value="NZ_FONR01000085.1"/>
</dbReference>
<evidence type="ECO:0000256" key="1">
    <source>
        <dbReference type="ARBA" id="ARBA00023295"/>
    </source>
</evidence>
<dbReference type="InterPro" id="IPR003961">
    <property type="entry name" value="FN3_dom"/>
</dbReference>
<evidence type="ECO:0000313" key="5">
    <source>
        <dbReference type="Proteomes" id="UP000181942"/>
    </source>
</evidence>
<dbReference type="PROSITE" id="PS50853">
    <property type="entry name" value="FN3"/>
    <property type="match status" value="1"/>
</dbReference>